<sequence length="57" mass="6734">MKIQKGRVYEIEPGGRAYEILNDDEIIYLKDLSSGKVVQRFRGQLKTDHIREKRRGE</sequence>
<evidence type="ECO:0000313" key="2">
    <source>
        <dbReference type="Proteomes" id="UP000596355"/>
    </source>
</evidence>
<dbReference type="EMBL" id="MW435853">
    <property type="protein sequence ID" value="QQV92483.1"/>
    <property type="molecule type" value="Genomic_DNA"/>
</dbReference>
<accession>A0A7U0GC76</accession>
<organism evidence="1 2">
    <name type="scientific">Streptomyces phage MeganTheeKilla</name>
    <dbReference type="NCBI Taxonomy" id="2801897"/>
    <lineage>
        <taxon>Viruses</taxon>
        <taxon>Duplodnaviria</taxon>
        <taxon>Heunggongvirae</taxon>
        <taxon>Uroviricota</taxon>
        <taxon>Caudoviricetes</taxon>
        <taxon>Stanwilliamsviridae</taxon>
        <taxon>Loccivirinae</taxon>
        <taxon>Gilsonvirus</taxon>
        <taxon>Gilsonvirus gilson</taxon>
    </lineage>
</organism>
<name>A0A7U0GC76_9CAUD</name>
<dbReference type="Proteomes" id="UP000596355">
    <property type="component" value="Segment"/>
</dbReference>
<protein>
    <submittedName>
        <fullName evidence="1">Uncharacterized protein</fullName>
    </submittedName>
</protein>
<reference evidence="1 2" key="1">
    <citation type="submission" date="2021-01" db="EMBL/GenBank/DDBJ databases">
        <authorList>
            <person name="Olabode J."/>
            <person name="Purtell M.C."/>
            <person name="Talati K."/>
            <person name="Shaffer C.D."/>
            <person name="Weston-Hafer K.A."/>
            <person name="Garlena R.A."/>
            <person name="Russell D.A."/>
            <person name="Pope W.H."/>
            <person name="Jacobs-Sera D."/>
            <person name="Hatfull G.F."/>
        </authorList>
    </citation>
    <scope>NUCLEOTIDE SEQUENCE [LARGE SCALE GENOMIC DNA]</scope>
</reference>
<proteinExistence type="predicted"/>
<evidence type="ECO:0000313" key="1">
    <source>
        <dbReference type="EMBL" id="QQV92483.1"/>
    </source>
</evidence>
<gene>
    <name evidence="1" type="primary">133</name>
    <name evidence="1" type="ORF">SEA_MEGANTHEEKILLA_133</name>
</gene>